<evidence type="ECO:0000313" key="3">
    <source>
        <dbReference type="Proteomes" id="UP000250043"/>
    </source>
</evidence>
<protein>
    <submittedName>
        <fullName evidence="2">Uncharacterized protein</fullName>
    </submittedName>
</protein>
<evidence type="ECO:0000256" key="1">
    <source>
        <dbReference type="SAM" id="Phobius"/>
    </source>
</evidence>
<reference evidence="2 3" key="1">
    <citation type="submission" date="2016-07" db="EMBL/GenBank/DDBJ databases">
        <title>Draft genome of the white-rot fungus Obba rivulosa 3A-2.</title>
        <authorList>
            <consortium name="DOE Joint Genome Institute"/>
            <person name="Miettinen O."/>
            <person name="Riley R."/>
            <person name="Acob R."/>
            <person name="Barry K."/>
            <person name="Cullen D."/>
            <person name="De Vries R."/>
            <person name="Hainaut M."/>
            <person name="Hatakka A."/>
            <person name="Henrissat B."/>
            <person name="Hilden K."/>
            <person name="Kuo R."/>
            <person name="Labutti K."/>
            <person name="Lipzen A."/>
            <person name="Makela M.R."/>
            <person name="Sandor L."/>
            <person name="Spatafora J.W."/>
            <person name="Grigoriev I.V."/>
            <person name="Hibbett D.S."/>
        </authorList>
    </citation>
    <scope>NUCLEOTIDE SEQUENCE [LARGE SCALE GENOMIC DNA]</scope>
    <source>
        <strain evidence="2 3">3A-2</strain>
    </source>
</reference>
<keyword evidence="3" id="KW-1185">Reference proteome</keyword>
<name>A0A8E2DI77_9APHY</name>
<feature type="transmembrane region" description="Helical" evidence="1">
    <location>
        <begin position="20"/>
        <end position="42"/>
    </location>
</feature>
<dbReference type="Proteomes" id="UP000250043">
    <property type="component" value="Unassembled WGS sequence"/>
</dbReference>
<accession>A0A8E2DI77</accession>
<sequence>MPHTHQTFVGLLHNGRIRRISVLLLSALAPFASLLGASSALLSAKGYNSRQKALKGSRSTPSQINIFLMLGLRH</sequence>
<dbReference type="EMBL" id="KV722520">
    <property type="protein sequence ID" value="OCH86589.1"/>
    <property type="molecule type" value="Genomic_DNA"/>
</dbReference>
<keyword evidence="1" id="KW-1133">Transmembrane helix</keyword>
<proteinExistence type="predicted"/>
<dbReference type="AlphaFoldDB" id="A0A8E2DI77"/>
<gene>
    <name evidence="2" type="ORF">OBBRIDRAFT_219102</name>
</gene>
<keyword evidence="1" id="KW-0812">Transmembrane</keyword>
<organism evidence="2 3">
    <name type="scientific">Obba rivulosa</name>
    <dbReference type="NCBI Taxonomy" id="1052685"/>
    <lineage>
        <taxon>Eukaryota</taxon>
        <taxon>Fungi</taxon>
        <taxon>Dikarya</taxon>
        <taxon>Basidiomycota</taxon>
        <taxon>Agaricomycotina</taxon>
        <taxon>Agaricomycetes</taxon>
        <taxon>Polyporales</taxon>
        <taxon>Gelatoporiaceae</taxon>
        <taxon>Obba</taxon>
    </lineage>
</organism>
<evidence type="ECO:0000313" key="2">
    <source>
        <dbReference type="EMBL" id="OCH86589.1"/>
    </source>
</evidence>
<keyword evidence="1" id="KW-0472">Membrane</keyword>